<keyword evidence="13" id="KW-1185">Reference proteome</keyword>
<keyword evidence="5" id="KW-0812">Transmembrane</keyword>
<dbReference type="GO" id="GO:0015020">
    <property type="term" value="F:glucuronosyltransferase activity"/>
    <property type="evidence" value="ECO:0007669"/>
    <property type="project" value="UniProtKB-EC"/>
</dbReference>
<dbReference type="Gene3D" id="3.40.50.2000">
    <property type="entry name" value="Glycogen Phosphorylase B"/>
    <property type="match status" value="1"/>
</dbReference>
<dbReference type="InterPro" id="IPR050271">
    <property type="entry name" value="UDP-glycosyltransferase"/>
</dbReference>
<keyword evidence="7" id="KW-1133">Transmembrane helix</keyword>
<name>A0A0B1TDK9_OESDE</name>
<organism evidence="12 13">
    <name type="scientific">Oesophagostomum dentatum</name>
    <name type="common">Nodular worm</name>
    <dbReference type="NCBI Taxonomy" id="61180"/>
    <lineage>
        <taxon>Eukaryota</taxon>
        <taxon>Metazoa</taxon>
        <taxon>Ecdysozoa</taxon>
        <taxon>Nematoda</taxon>
        <taxon>Chromadorea</taxon>
        <taxon>Rhabditida</taxon>
        <taxon>Rhabditina</taxon>
        <taxon>Rhabditomorpha</taxon>
        <taxon>Strongyloidea</taxon>
        <taxon>Strongylidae</taxon>
        <taxon>Oesophagostomum</taxon>
    </lineage>
</organism>
<dbReference type="InterPro" id="IPR002213">
    <property type="entry name" value="UDP_glucos_trans"/>
</dbReference>
<evidence type="ECO:0000256" key="8">
    <source>
        <dbReference type="ARBA" id="ARBA00023136"/>
    </source>
</evidence>
<evidence type="ECO:0000256" key="5">
    <source>
        <dbReference type="ARBA" id="ARBA00022692"/>
    </source>
</evidence>
<dbReference type="PANTHER" id="PTHR48043">
    <property type="entry name" value="EG:EG0003.4 PROTEIN-RELATED"/>
    <property type="match status" value="1"/>
</dbReference>
<proteinExistence type="inferred from homology"/>
<dbReference type="FunFam" id="3.40.50.2000:FF:000038">
    <property type="entry name" value="UDP-GlucuronosylTransferase"/>
    <property type="match status" value="1"/>
</dbReference>
<dbReference type="Pfam" id="PF00201">
    <property type="entry name" value="UDPGT"/>
    <property type="match status" value="1"/>
</dbReference>
<dbReference type="PANTHER" id="PTHR48043:SF23">
    <property type="entry name" value="UDP-GLUCURONOSYLTRANSFERASE"/>
    <property type="match status" value="1"/>
</dbReference>
<accession>A0A0B1TDK9</accession>
<dbReference type="EC" id="2.4.1.17" evidence="11"/>
<keyword evidence="8" id="KW-0472">Membrane</keyword>
<comment type="similarity">
    <text evidence="2 10">Belongs to the UDP-glycosyltransferase family.</text>
</comment>
<sequence length="440" mass="48774">MGAIADALTEAGHDVTLLMPIMDEEQKNKIGVKLTKNVIKVSPDPRAAEIMKYKAELLGKVWTIQPTVSGMMEMAGNMTTVFRYQCERVLNDDLLMKKFQDEKFDVGIAEVISICAFGIFEVAKIPASIATVSVAYKDVASAAIGEPINPSFVPGAYSNAGDHMNFVDRVKNAVELLLGRKLFANIFESEMSAFKEKFGQNFEGYNELIAKASYVMTNSNPYLDYPRPMLHKTVCIGGIAVSVDSKKNKLSEEWDAILNERSSTVLVSFGTMAKAVYMPDKYINSLLTVFENMPNTTFIMKYEEDNSELAKHLPNVHLSAWFPQNALLADSRLTAFMTHGGLGSTTELAHQGKPAVLVPLFADQSRNAHMLAKHGGGIVLTKYDLESPEKIQESLLTIINDGRYAENAKRLSQMLLNQPISAKQLLIRHSEYVAKFRTIV</sequence>
<evidence type="ECO:0000256" key="1">
    <source>
        <dbReference type="ARBA" id="ARBA00004167"/>
    </source>
</evidence>
<reference evidence="12 13" key="1">
    <citation type="submission" date="2014-03" db="EMBL/GenBank/DDBJ databases">
        <title>Draft genome of the hookworm Oesophagostomum dentatum.</title>
        <authorList>
            <person name="Mitreva M."/>
        </authorList>
    </citation>
    <scope>NUCLEOTIDE SEQUENCE [LARGE SCALE GENOMIC DNA]</scope>
    <source>
        <strain evidence="12 13">OD-Hann</strain>
    </source>
</reference>
<evidence type="ECO:0000256" key="7">
    <source>
        <dbReference type="ARBA" id="ARBA00022989"/>
    </source>
</evidence>
<keyword evidence="4 10" id="KW-0808">Transferase</keyword>
<evidence type="ECO:0000256" key="10">
    <source>
        <dbReference type="RuleBase" id="RU003718"/>
    </source>
</evidence>
<dbReference type="InterPro" id="IPR035595">
    <property type="entry name" value="UDP_glycos_trans_CS"/>
</dbReference>
<evidence type="ECO:0000313" key="12">
    <source>
        <dbReference type="EMBL" id="KHJ94166.1"/>
    </source>
</evidence>
<evidence type="ECO:0000256" key="9">
    <source>
        <dbReference type="ARBA" id="ARBA00047475"/>
    </source>
</evidence>
<comment type="catalytic activity">
    <reaction evidence="9 11">
        <text>glucuronate acceptor + UDP-alpha-D-glucuronate = acceptor beta-D-glucuronoside + UDP + H(+)</text>
        <dbReference type="Rhea" id="RHEA:21032"/>
        <dbReference type="ChEBI" id="CHEBI:15378"/>
        <dbReference type="ChEBI" id="CHEBI:58052"/>
        <dbReference type="ChEBI" id="CHEBI:58223"/>
        <dbReference type="ChEBI" id="CHEBI:132367"/>
        <dbReference type="ChEBI" id="CHEBI:132368"/>
        <dbReference type="EC" id="2.4.1.17"/>
    </reaction>
</comment>
<dbReference type="PROSITE" id="PS00375">
    <property type="entry name" value="UDPGT"/>
    <property type="match status" value="1"/>
</dbReference>
<dbReference type="OrthoDB" id="5835829at2759"/>
<dbReference type="GO" id="GO:0016020">
    <property type="term" value="C:membrane"/>
    <property type="evidence" value="ECO:0007669"/>
    <property type="project" value="UniProtKB-SubCell"/>
</dbReference>
<dbReference type="EMBL" id="KN550436">
    <property type="protein sequence ID" value="KHJ94166.1"/>
    <property type="molecule type" value="Genomic_DNA"/>
</dbReference>
<evidence type="ECO:0000256" key="3">
    <source>
        <dbReference type="ARBA" id="ARBA00022676"/>
    </source>
</evidence>
<gene>
    <name evidence="12" type="ORF">OESDEN_05908</name>
</gene>
<dbReference type="CDD" id="cd03784">
    <property type="entry name" value="GT1_Gtf-like"/>
    <property type="match status" value="1"/>
</dbReference>
<comment type="subcellular location">
    <subcellularLocation>
        <location evidence="1 11">Membrane</location>
        <topology evidence="1 11">Single-pass membrane protein</topology>
    </subcellularLocation>
</comment>
<evidence type="ECO:0000256" key="2">
    <source>
        <dbReference type="ARBA" id="ARBA00009995"/>
    </source>
</evidence>
<keyword evidence="6" id="KW-0732">Signal</keyword>
<dbReference type="Proteomes" id="UP000053660">
    <property type="component" value="Unassembled WGS sequence"/>
</dbReference>
<dbReference type="SUPFAM" id="SSF53756">
    <property type="entry name" value="UDP-Glycosyltransferase/glycogen phosphorylase"/>
    <property type="match status" value="1"/>
</dbReference>
<dbReference type="AlphaFoldDB" id="A0A0B1TDK9"/>
<evidence type="ECO:0000313" key="13">
    <source>
        <dbReference type="Proteomes" id="UP000053660"/>
    </source>
</evidence>
<evidence type="ECO:0000256" key="4">
    <source>
        <dbReference type="ARBA" id="ARBA00022679"/>
    </source>
</evidence>
<protein>
    <recommendedName>
        <fullName evidence="11">UDP-glucuronosyltransferase</fullName>
        <ecNumber evidence="11">2.4.1.17</ecNumber>
    </recommendedName>
</protein>
<evidence type="ECO:0000256" key="11">
    <source>
        <dbReference type="RuleBase" id="RU362059"/>
    </source>
</evidence>
<keyword evidence="3 10" id="KW-0328">Glycosyltransferase</keyword>
<evidence type="ECO:0000256" key="6">
    <source>
        <dbReference type="ARBA" id="ARBA00022729"/>
    </source>
</evidence>